<feature type="compositionally biased region" description="Basic and acidic residues" evidence="1">
    <location>
        <begin position="68"/>
        <end position="88"/>
    </location>
</feature>
<evidence type="ECO:0000313" key="2">
    <source>
        <dbReference type="EMBL" id="GBG26183.1"/>
    </source>
</evidence>
<organism evidence="2 3">
    <name type="scientific">Hondaea fermentalgiana</name>
    <dbReference type="NCBI Taxonomy" id="2315210"/>
    <lineage>
        <taxon>Eukaryota</taxon>
        <taxon>Sar</taxon>
        <taxon>Stramenopiles</taxon>
        <taxon>Bigyra</taxon>
        <taxon>Labyrinthulomycetes</taxon>
        <taxon>Thraustochytrida</taxon>
        <taxon>Thraustochytriidae</taxon>
        <taxon>Hondaea</taxon>
    </lineage>
</organism>
<dbReference type="InterPro" id="IPR015943">
    <property type="entry name" value="WD40/YVTN_repeat-like_dom_sf"/>
</dbReference>
<dbReference type="PANTHER" id="PTHR47467">
    <property type="entry name" value="OS01G0867200 PROTEIN"/>
    <property type="match status" value="1"/>
</dbReference>
<evidence type="ECO:0000313" key="3">
    <source>
        <dbReference type="Proteomes" id="UP000241890"/>
    </source>
</evidence>
<name>A0A2R5GC83_9STRA</name>
<comment type="caution">
    <text evidence="2">The sequence shown here is derived from an EMBL/GenBank/DDBJ whole genome shotgun (WGS) entry which is preliminary data.</text>
</comment>
<dbReference type="InParanoid" id="A0A2R5GC83"/>
<protein>
    <submittedName>
        <fullName evidence="2">Uncharacterized protein</fullName>
    </submittedName>
</protein>
<dbReference type="SUPFAM" id="SSF50978">
    <property type="entry name" value="WD40 repeat-like"/>
    <property type="match status" value="1"/>
</dbReference>
<dbReference type="Gene3D" id="2.130.10.10">
    <property type="entry name" value="YVTN repeat-like/Quinoprotein amine dehydrogenase"/>
    <property type="match status" value="1"/>
</dbReference>
<evidence type="ECO:0000256" key="1">
    <source>
        <dbReference type="SAM" id="MobiDB-lite"/>
    </source>
</evidence>
<dbReference type="EMBL" id="BEYU01000019">
    <property type="protein sequence ID" value="GBG26183.1"/>
    <property type="molecule type" value="Genomic_DNA"/>
</dbReference>
<dbReference type="PROSITE" id="PS51257">
    <property type="entry name" value="PROKAR_LIPOPROTEIN"/>
    <property type="match status" value="1"/>
</dbReference>
<accession>A0A2R5GC83</accession>
<sequence>MYASRSVLLPANAAGGCGPGGGNVASRLCVVDEVSAGDGKVLVAAGVRETLVAAVASFPTKREVKEIAEGKEEQREAKEDDKSTHEASSKLAVPETLADTISLQVGASLRSEVMSVAKCGRVVAAADGLGSGVLARLPNVIDDISDLVPEPMSRRTGGDEAAEPSAKRMRVDIGGCLKWDPIMPHAMPGWSGVAFPRLAADQAQDPELVAVTHSFAQETQIVDVFTGARRGRISHAQTPTGVAFADSNTLLTLEWGTVSLWDVRTSKPVKSTAGSMAQERQPWLALDVGQDPNVLAIAGESRAVVLLDLRSWRTLATWRAPIKYEPVALRLVGADNRCFIAGRDHELVGCRLADMSKKSAVTTQSAKTQTPQSVPAGSLLYQNHRTFRSEDTWAGIDICSGASDSESSSSRFVGLTTSGILYAGNYGF</sequence>
<reference evidence="2 3" key="1">
    <citation type="submission" date="2017-12" db="EMBL/GenBank/DDBJ databases">
        <title>Sequencing, de novo assembly and annotation of complete genome of a new Thraustochytrid species, strain FCC1311.</title>
        <authorList>
            <person name="Sedici K."/>
            <person name="Godart F."/>
            <person name="Aiese Cigliano R."/>
            <person name="Sanseverino W."/>
            <person name="Barakat M."/>
            <person name="Ortet P."/>
            <person name="Marechal E."/>
            <person name="Cagnac O."/>
            <person name="Amato A."/>
        </authorList>
    </citation>
    <scope>NUCLEOTIDE SEQUENCE [LARGE SCALE GENOMIC DNA]</scope>
</reference>
<keyword evidence="3" id="KW-1185">Reference proteome</keyword>
<feature type="region of interest" description="Disordered" evidence="1">
    <location>
        <begin position="68"/>
        <end position="91"/>
    </location>
</feature>
<gene>
    <name evidence="2" type="ORF">FCC1311_024042</name>
</gene>
<dbReference type="Proteomes" id="UP000241890">
    <property type="component" value="Unassembled WGS sequence"/>
</dbReference>
<dbReference type="InterPro" id="IPR036322">
    <property type="entry name" value="WD40_repeat_dom_sf"/>
</dbReference>
<dbReference type="AlphaFoldDB" id="A0A2R5GC83"/>
<proteinExistence type="predicted"/>
<dbReference type="PANTHER" id="PTHR47467:SF1">
    <property type="entry name" value="WD40 REPEAT-CONTAINING PROTEIN"/>
    <property type="match status" value="1"/>
</dbReference>